<dbReference type="Proteomes" id="UP000230033">
    <property type="component" value="Unassembled WGS sequence"/>
</dbReference>
<evidence type="ECO:0000313" key="11">
    <source>
        <dbReference type="Proteomes" id="UP000230033"/>
    </source>
</evidence>
<name>A0A2H0WMK8_9BACT</name>
<evidence type="ECO:0000313" key="10">
    <source>
        <dbReference type="EMBL" id="PIS13863.1"/>
    </source>
</evidence>
<evidence type="ECO:0000256" key="5">
    <source>
        <dbReference type="ARBA" id="ARBA00023136"/>
    </source>
</evidence>
<dbReference type="PANTHER" id="PTHR30572:SF4">
    <property type="entry name" value="ABC TRANSPORTER PERMEASE YTRF"/>
    <property type="match status" value="1"/>
</dbReference>
<dbReference type="InterPro" id="IPR050250">
    <property type="entry name" value="Macrolide_Exporter_MacB"/>
</dbReference>
<dbReference type="GO" id="GO:0005886">
    <property type="term" value="C:plasma membrane"/>
    <property type="evidence" value="ECO:0007669"/>
    <property type="project" value="UniProtKB-SubCell"/>
</dbReference>
<keyword evidence="4 7" id="KW-1133">Transmembrane helix</keyword>
<sequence>MNFIEIIKIALQAIRTNKSRTVLTMLGIIIGVTSVILLVSIGNGLKSYITDQLESLGGDSLFIMPGELEIGPPTGGGNGGGGMPGAGITASKFTFDHINDLKAEGKTLKTVMAYIESNGTLRYKGNALASYAYKGNALASYAYKGKTMITQVAGVGPEYPGMRDQKVTAGTFFTASQYNAAKKVVVLGKTVADKLFGQEDPLGKRLSISDQQYTVLGILEAKGAFGGLDLDNQVFIPATTSMRQFDTEYIQSLWVQAQDQQSIPEATAEIKKILGKTLKADEFSVLDTKSILNTISQILGVLTAALGGIAAISLVVGGVGIMNIMLVSVTERTREIGLRKAIGATPKTILTQFLVEAVVLSVGGGLIGIALGLMFLVIINHFFPAVITVGALVLAFSVSALIGIVFGVAPALRASRLNPIDALRYE</sequence>
<dbReference type="Pfam" id="PF02687">
    <property type="entry name" value="FtsX"/>
    <property type="match status" value="1"/>
</dbReference>
<accession>A0A2H0WMK8</accession>
<evidence type="ECO:0000259" key="8">
    <source>
        <dbReference type="Pfam" id="PF02687"/>
    </source>
</evidence>
<dbReference type="InterPro" id="IPR003838">
    <property type="entry name" value="ABC3_permease_C"/>
</dbReference>
<feature type="domain" description="ABC3 transporter permease C-terminal" evidence="8">
    <location>
        <begin position="309"/>
        <end position="419"/>
    </location>
</feature>
<gene>
    <name evidence="10" type="ORF">COT65_01915</name>
</gene>
<dbReference type="PANTHER" id="PTHR30572">
    <property type="entry name" value="MEMBRANE COMPONENT OF TRANSPORTER-RELATED"/>
    <property type="match status" value="1"/>
</dbReference>
<dbReference type="InterPro" id="IPR025857">
    <property type="entry name" value="MacB_PCD"/>
</dbReference>
<evidence type="ECO:0000256" key="3">
    <source>
        <dbReference type="ARBA" id="ARBA00022692"/>
    </source>
</evidence>
<evidence type="ECO:0000256" key="6">
    <source>
        <dbReference type="ARBA" id="ARBA00038076"/>
    </source>
</evidence>
<evidence type="ECO:0000256" key="2">
    <source>
        <dbReference type="ARBA" id="ARBA00022475"/>
    </source>
</evidence>
<dbReference type="Pfam" id="PF12704">
    <property type="entry name" value="MacB_PCD"/>
    <property type="match status" value="1"/>
</dbReference>
<evidence type="ECO:0000256" key="7">
    <source>
        <dbReference type="SAM" id="Phobius"/>
    </source>
</evidence>
<dbReference type="AlphaFoldDB" id="A0A2H0WMK8"/>
<feature type="transmembrane region" description="Helical" evidence="7">
    <location>
        <begin position="298"/>
        <end position="329"/>
    </location>
</feature>
<comment type="subcellular location">
    <subcellularLocation>
        <location evidence="1">Cell membrane</location>
        <topology evidence="1">Multi-pass membrane protein</topology>
    </subcellularLocation>
</comment>
<keyword evidence="2" id="KW-1003">Cell membrane</keyword>
<keyword evidence="3 7" id="KW-0812">Transmembrane</keyword>
<evidence type="ECO:0000256" key="1">
    <source>
        <dbReference type="ARBA" id="ARBA00004651"/>
    </source>
</evidence>
<feature type="domain" description="MacB-like periplasmic core" evidence="9">
    <location>
        <begin position="21"/>
        <end position="272"/>
    </location>
</feature>
<evidence type="ECO:0000259" key="9">
    <source>
        <dbReference type="Pfam" id="PF12704"/>
    </source>
</evidence>
<feature type="transmembrane region" description="Helical" evidence="7">
    <location>
        <begin position="350"/>
        <end position="379"/>
    </location>
</feature>
<dbReference type="EMBL" id="PEZJ01000024">
    <property type="protein sequence ID" value="PIS13863.1"/>
    <property type="molecule type" value="Genomic_DNA"/>
</dbReference>
<feature type="transmembrane region" description="Helical" evidence="7">
    <location>
        <begin position="21"/>
        <end position="42"/>
    </location>
</feature>
<reference evidence="11" key="1">
    <citation type="submission" date="2017-09" db="EMBL/GenBank/DDBJ databases">
        <title>Depth-based differentiation of microbial function through sediment-hosted aquifers and enrichment of novel symbionts in the deep terrestrial subsurface.</title>
        <authorList>
            <person name="Probst A.J."/>
            <person name="Ladd B."/>
            <person name="Jarett J.K."/>
            <person name="Geller-Mcgrath D.E."/>
            <person name="Sieber C.M.K."/>
            <person name="Emerson J.B."/>
            <person name="Anantharaman K."/>
            <person name="Thomas B.C."/>
            <person name="Malmstrom R."/>
            <person name="Stieglmeier M."/>
            <person name="Klingl A."/>
            <person name="Woyke T."/>
            <person name="Ryan C.M."/>
            <person name="Banfield J.F."/>
        </authorList>
    </citation>
    <scope>NUCLEOTIDE SEQUENCE [LARGE SCALE GENOMIC DNA]</scope>
</reference>
<protein>
    <recommendedName>
        <fullName evidence="12">Multidrug ABC transporter substrate-binding protein</fullName>
    </recommendedName>
</protein>
<organism evidence="10 11">
    <name type="scientific">Candidatus Shapirobacteria bacterium CG09_land_8_20_14_0_10_47_13</name>
    <dbReference type="NCBI Taxonomy" id="1974481"/>
    <lineage>
        <taxon>Bacteria</taxon>
        <taxon>Candidatus Shapironibacteriota</taxon>
    </lineage>
</organism>
<feature type="transmembrane region" description="Helical" evidence="7">
    <location>
        <begin position="385"/>
        <end position="409"/>
    </location>
</feature>
<comment type="similarity">
    <text evidence="6">Belongs to the ABC-4 integral membrane protein family.</text>
</comment>
<proteinExistence type="inferred from homology"/>
<evidence type="ECO:0008006" key="12">
    <source>
        <dbReference type="Google" id="ProtNLM"/>
    </source>
</evidence>
<evidence type="ECO:0000256" key="4">
    <source>
        <dbReference type="ARBA" id="ARBA00022989"/>
    </source>
</evidence>
<keyword evidence="5 7" id="KW-0472">Membrane</keyword>
<dbReference type="GO" id="GO:0022857">
    <property type="term" value="F:transmembrane transporter activity"/>
    <property type="evidence" value="ECO:0007669"/>
    <property type="project" value="TreeGrafter"/>
</dbReference>
<comment type="caution">
    <text evidence="10">The sequence shown here is derived from an EMBL/GenBank/DDBJ whole genome shotgun (WGS) entry which is preliminary data.</text>
</comment>